<dbReference type="SUPFAM" id="SSF54637">
    <property type="entry name" value="Thioesterase/thiol ester dehydrase-isomerase"/>
    <property type="match status" value="1"/>
</dbReference>
<dbReference type="InterPro" id="IPR050563">
    <property type="entry name" value="4-hydroxybenzoyl-CoA_TE"/>
</dbReference>
<accession>K9YLH2</accession>
<organism evidence="3 4">
    <name type="scientific">Cyanobacterium stanieri (strain ATCC 29140 / PCC 7202)</name>
    <dbReference type="NCBI Taxonomy" id="292563"/>
    <lineage>
        <taxon>Bacteria</taxon>
        <taxon>Bacillati</taxon>
        <taxon>Cyanobacteriota</taxon>
        <taxon>Cyanophyceae</taxon>
        <taxon>Oscillatoriophycideae</taxon>
        <taxon>Chroococcales</taxon>
        <taxon>Geminocystaceae</taxon>
        <taxon>Cyanobacterium</taxon>
    </lineage>
</organism>
<dbReference type="HOGENOM" id="CLU_101141_3_1_3"/>
<dbReference type="Gene3D" id="3.10.129.10">
    <property type="entry name" value="Hotdog Thioesterase"/>
    <property type="match status" value="1"/>
</dbReference>
<dbReference type="EMBL" id="CP003940">
    <property type="protein sequence ID" value="AFZ47327.1"/>
    <property type="molecule type" value="Genomic_DNA"/>
</dbReference>
<dbReference type="InterPro" id="IPR006684">
    <property type="entry name" value="YbgC/YbaW"/>
</dbReference>
<proteinExistence type="inferred from homology"/>
<name>K9YLH2_CYASC</name>
<comment type="similarity">
    <text evidence="1">Belongs to the 4-hydroxybenzoyl-CoA thioesterase family.</text>
</comment>
<protein>
    <submittedName>
        <fullName evidence="3">Thioesterase superfamily protein</fullName>
    </submittedName>
</protein>
<sequence length="160" mass="18559">MTPKNNPQLPPTTDIEVDYSLRATTEKWFEYPITVHPHHTDYAGVVWHGNYIPWLEEARIEYLRQIGIDYTDLVSAGCELPVVEINLRYHQPLKMGQSAIVKTRVNEIQKVRMHWDYEIVSFSSQEIYVSGRVTLVGIDTQKGKILRQLPPILQEALIKM</sequence>
<dbReference type="CDD" id="cd00586">
    <property type="entry name" value="4HBT"/>
    <property type="match status" value="1"/>
</dbReference>
<dbReference type="eggNOG" id="COG0824">
    <property type="taxonomic scope" value="Bacteria"/>
</dbReference>
<dbReference type="PANTHER" id="PTHR31793">
    <property type="entry name" value="4-HYDROXYBENZOYL-COA THIOESTERASE FAMILY MEMBER"/>
    <property type="match status" value="1"/>
</dbReference>
<dbReference type="PANTHER" id="PTHR31793:SF37">
    <property type="entry name" value="ACYL-COA THIOESTER HYDROLASE YBGC"/>
    <property type="match status" value="1"/>
</dbReference>
<keyword evidence="4" id="KW-1185">Reference proteome</keyword>
<dbReference type="BioCyc" id="CSTA292563:G1353-1375-MONOMER"/>
<dbReference type="NCBIfam" id="TIGR00051">
    <property type="entry name" value="YbgC/FadM family acyl-CoA thioesterase"/>
    <property type="match status" value="1"/>
</dbReference>
<dbReference type="AlphaFoldDB" id="K9YLH2"/>
<evidence type="ECO:0000313" key="4">
    <source>
        <dbReference type="Proteomes" id="UP000010483"/>
    </source>
</evidence>
<dbReference type="Proteomes" id="UP000010483">
    <property type="component" value="Chromosome"/>
</dbReference>
<keyword evidence="2" id="KW-0378">Hydrolase</keyword>
<dbReference type="InterPro" id="IPR029069">
    <property type="entry name" value="HotDog_dom_sf"/>
</dbReference>
<gene>
    <name evidence="3" type="ordered locus">Cyast_1362</name>
</gene>
<dbReference type="PIRSF" id="PIRSF003230">
    <property type="entry name" value="YbgC"/>
    <property type="match status" value="1"/>
</dbReference>
<evidence type="ECO:0000256" key="2">
    <source>
        <dbReference type="ARBA" id="ARBA00022801"/>
    </source>
</evidence>
<dbReference type="GO" id="GO:0047617">
    <property type="term" value="F:fatty acyl-CoA hydrolase activity"/>
    <property type="evidence" value="ECO:0007669"/>
    <property type="project" value="TreeGrafter"/>
</dbReference>
<evidence type="ECO:0000313" key="3">
    <source>
        <dbReference type="EMBL" id="AFZ47327.1"/>
    </source>
</evidence>
<dbReference type="STRING" id="292563.Cyast_1362"/>
<dbReference type="KEGG" id="csn:Cyast_1362"/>
<reference evidence="4" key="1">
    <citation type="journal article" date="2013" name="Proc. Natl. Acad. Sci. U.S.A.">
        <title>Improving the coverage of the cyanobacterial phylum using diversity-driven genome sequencing.</title>
        <authorList>
            <person name="Shih P.M."/>
            <person name="Wu D."/>
            <person name="Latifi A."/>
            <person name="Axen S.D."/>
            <person name="Fewer D.P."/>
            <person name="Talla E."/>
            <person name="Calteau A."/>
            <person name="Cai F."/>
            <person name="Tandeau de Marsac N."/>
            <person name="Rippka R."/>
            <person name="Herdman M."/>
            <person name="Sivonen K."/>
            <person name="Coursin T."/>
            <person name="Laurent T."/>
            <person name="Goodwin L."/>
            <person name="Nolan M."/>
            <person name="Davenport K.W."/>
            <person name="Han C.S."/>
            <person name="Rubin E.M."/>
            <person name="Eisen J.A."/>
            <person name="Woyke T."/>
            <person name="Gugger M."/>
            <person name="Kerfeld C.A."/>
        </authorList>
    </citation>
    <scope>NUCLEOTIDE SEQUENCE [LARGE SCALE GENOMIC DNA]</scope>
    <source>
        <strain evidence="4">ATCC 29140 / PCC 7202</strain>
    </source>
</reference>
<dbReference type="Pfam" id="PF13279">
    <property type="entry name" value="4HBT_2"/>
    <property type="match status" value="1"/>
</dbReference>
<dbReference type="PATRIC" id="fig|292563.3.peg.1424"/>
<evidence type="ECO:0000256" key="1">
    <source>
        <dbReference type="ARBA" id="ARBA00005953"/>
    </source>
</evidence>